<accession>A0ABW7AB47</accession>
<sequence>MLHGDLVGTAPGYMEIDFHSDYEVCVTTETYKRRPPVEVKGWDKVIEVGYQSPTGGFVLMDPFYGPGELPNLAFRGKGHYRVRVHYREPDWEAFTPQHLLVMVYPGGGDQVIDLKD</sequence>
<gene>
    <name evidence="1" type="ORF">ACFLIM_14200</name>
</gene>
<comment type="caution">
    <text evidence="1">The sequence shown here is derived from an EMBL/GenBank/DDBJ whole genome shotgun (WGS) entry which is preliminary data.</text>
</comment>
<name>A0ABW7AB47_9ACTN</name>
<protein>
    <submittedName>
        <fullName evidence="1">Uncharacterized protein</fullName>
    </submittedName>
</protein>
<reference evidence="1 2" key="1">
    <citation type="submission" date="2024-10" db="EMBL/GenBank/DDBJ databases">
        <authorList>
            <person name="Topkara A.R."/>
            <person name="Saygin H."/>
        </authorList>
    </citation>
    <scope>NUCLEOTIDE SEQUENCE [LARGE SCALE GENOMIC DNA]</scope>
    <source>
        <strain evidence="1 2">M3C6</strain>
    </source>
</reference>
<proteinExistence type="predicted"/>
<dbReference type="EMBL" id="JBICRM010000007">
    <property type="protein sequence ID" value="MFG1704339.1"/>
    <property type="molecule type" value="Genomic_DNA"/>
</dbReference>
<organism evidence="1 2">
    <name type="scientific">Nonomuraea marmarensis</name>
    <dbReference type="NCBI Taxonomy" id="3351344"/>
    <lineage>
        <taxon>Bacteria</taxon>
        <taxon>Bacillati</taxon>
        <taxon>Actinomycetota</taxon>
        <taxon>Actinomycetes</taxon>
        <taxon>Streptosporangiales</taxon>
        <taxon>Streptosporangiaceae</taxon>
        <taxon>Nonomuraea</taxon>
    </lineage>
</organism>
<dbReference type="RefSeq" id="WP_393165280.1">
    <property type="nucleotide sequence ID" value="NZ_JBICRM010000007.1"/>
</dbReference>
<evidence type="ECO:0000313" key="1">
    <source>
        <dbReference type="EMBL" id="MFG1704339.1"/>
    </source>
</evidence>
<keyword evidence="2" id="KW-1185">Reference proteome</keyword>
<evidence type="ECO:0000313" key="2">
    <source>
        <dbReference type="Proteomes" id="UP001603978"/>
    </source>
</evidence>
<dbReference type="Proteomes" id="UP001603978">
    <property type="component" value="Unassembled WGS sequence"/>
</dbReference>